<evidence type="ECO:0000313" key="3">
    <source>
        <dbReference type="Proteomes" id="UP000635606"/>
    </source>
</evidence>
<dbReference type="RefSeq" id="WP_203935257.1">
    <property type="nucleotide sequence ID" value="NZ_BOPH01000160.1"/>
</dbReference>
<protein>
    <submittedName>
        <fullName evidence="2">Uncharacterized protein</fullName>
    </submittedName>
</protein>
<dbReference type="Pfam" id="PF18854">
    <property type="entry name" value="baeRF_family10"/>
    <property type="match status" value="1"/>
</dbReference>
<name>A0A8J4A8V8_9ACTN</name>
<sequence>MTINENGLPGSAALRVVVDRVDPVGTLSVYATADPQDAGAWRVRVVNDLVALEQRLRKADDARAEAVALRLDEVERELAAMLDASGPGQGRALFVPLSGAPTRTVHVQVPLGDVVELDPVAYVRPLVAAASAHPPAGVVVVCGHGIRLVDLRSGLAVDVGERTHDTSGVDRHGHTGALATRHGSAWHDVQARRAAERLGTFLRANTAWVVAEVRRYGWEYLVVAGDPERTAPVVDGLPDDLAATRCPVRYRLAGLPAPRVHAAVAGDLERMRHDRHRDLCERTRDAALGGASGSYGLADTLTTLAEGRVSHLLLDAAREWTGRSGPDGRLHPDGIAVPGLADADLRPEPRLGERMIEAAIRQDAAVTLVDPADADALAAGDGVAAVLRW</sequence>
<accession>A0A8J4A8V8</accession>
<dbReference type="InterPro" id="IPR041202">
    <property type="entry name" value="BaeRF_family10"/>
</dbReference>
<dbReference type="AlphaFoldDB" id="A0A8J4A8V8"/>
<evidence type="ECO:0000313" key="2">
    <source>
        <dbReference type="EMBL" id="GIJ75500.1"/>
    </source>
</evidence>
<comment type="caution">
    <text evidence="2">The sequence shown here is derived from an EMBL/GenBank/DDBJ whole genome shotgun (WGS) entry which is preliminary data.</text>
</comment>
<keyword evidence="1" id="KW-0175">Coiled coil</keyword>
<gene>
    <name evidence="2" type="ORF">Voc01_104170</name>
</gene>
<feature type="coiled-coil region" evidence="1">
    <location>
        <begin position="49"/>
        <end position="84"/>
    </location>
</feature>
<dbReference type="EMBL" id="BOPH01000160">
    <property type="protein sequence ID" value="GIJ75500.1"/>
    <property type="molecule type" value="Genomic_DNA"/>
</dbReference>
<reference evidence="2" key="1">
    <citation type="submission" date="2021-01" db="EMBL/GenBank/DDBJ databases">
        <title>Whole genome shotgun sequence of Virgisporangium ochraceum NBRC 16418.</title>
        <authorList>
            <person name="Komaki H."/>
            <person name="Tamura T."/>
        </authorList>
    </citation>
    <scope>NUCLEOTIDE SEQUENCE</scope>
    <source>
        <strain evidence="2">NBRC 16418</strain>
    </source>
</reference>
<organism evidence="2 3">
    <name type="scientific">Virgisporangium ochraceum</name>
    <dbReference type="NCBI Taxonomy" id="65505"/>
    <lineage>
        <taxon>Bacteria</taxon>
        <taxon>Bacillati</taxon>
        <taxon>Actinomycetota</taxon>
        <taxon>Actinomycetes</taxon>
        <taxon>Micromonosporales</taxon>
        <taxon>Micromonosporaceae</taxon>
        <taxon>Virgisporangium</taxon>
    </lineage>
</organism>
<keyword evidence="3" id="KW-1185">Reference proteome</keyword>
<dbReference type="Proteomes" id="UP000635606">
    <property type="component" value="Unassembled WGS sequence"/>
</dbReference>
<proteinExistence type="predicted"/>
<evidence type="ECO:0000256" key="1">
    <source>
        <dbReference type="SAM" id="Coils"/>
    </source>
</evidence>